<dbReference type="InterPro" id="IPR039424">
    <property type="entry name" value="SBP_5"/>
</dbReference>
<evidence type="ECO:0000256" key="1">
    <source>
        <dbReference type="SAM" id="SignalP"/>
    </source>
</evidence>
<dbReference type="InterPro" id="IPR030678">
    <property type="entry name" value="Peptide/Ni-bd"/>
</dbReference>
<dbReference type="EMBL" id="JBITGY010000012">
    <property type="protein sequence ID" value="MFI6503730.1"/>
    <property type="molecule type" value="Genomic_DNA"/>
</dbReference>
<keyword evidence="1" id="KW-0732">Signal</keyword>
<name>A0ABW7Z6C2_9ACTN</name>
<evidence type="ECO:0000313" key="4">
    <source>
        <dbReference type="Proteomes" id="UP001612741"/>
    </source>
</evidence>
<reference evidence="3 4" key="1">
    <citation type="submission" date="2024-10" db="EMBL/GenBank/DDBJ databases">
        <title>The Natural Products Discovery Center: Release of the First 8490 Sequenced Strains for Exploring Actinobacteria Biosynthetic Diversity.</title>
        <authorList>
            <person name="Kalkreuter E."/>
            <person name="Kautsar S.A."/>
            <person name="Yang D."/>
            <person name="Bader C.D."/>
            <person name="Teijaro C.N."/>
            <person name="Fluegel L."/>
            <person name="Davis C.M."/>
            <person name="Simpson J.R."/>
            <person name="Lauterbach L."/>
            <person name="Steele A.D."/>
            <person name="Gui C."/>
            <person name="Meng S."/>
            <person name="Li G."/>
            <person name="Viehrig K."/>
            <person name="Ye F."/>
            <person name="Su P."/>
            <person name="Kiefer A.F."/>
            <person name="Nichols A."/>
            <person name="Cepeda A.J."/>
            <person name="Yan W."/>
            <person name="Fan B."/>
            <person name="Jiang Y."/>
            <person name="Adhikari A."/>
            <person name="Zheng C.-J."/>
            <person name="Schuster L."/>
            <person name="Cowan T.M."/>
            <person name="Smanski M.J."/>
            <person name="Chevrette M.G."/>
            <person name="De Carvalho L.P.S."/>
            <person name="Shen B."/>
        </authorList>
    </citation>
    <scope>NUCLEOTIDE SEQUENCE [LARGE SCALE GENOMIC DNA]</scope>
    <source>
        <strain evidence="3 4">NPDC050545</strain>
    </source>
</reference>
<dbReference type="Pfam" id="PF00496">
    <property type="entry name" value="SBP_bac_5"/>
    <property type="match status" value="1"/>
</dbReference>
<dbReference type="Gene3D" id="3.90.76.10">
    <property type="entry name" value="Dipeptide-binding Protein, Domain 1"/>
    <property type="match status" value="1"/>
</dbReference>
<dbReference type="PROSITE" id="PS51257">
    <property type="entry name" value="PROKAR_LIPOPROTEIN"/>
    <property type="match status" value="1"/>
</dbReference>
<sequence length="524" mass="55602">MKALLIAGALLLTACGAPAGQSLARAATLQAWTGFNPHTPGQGNSIGLAIGNLIYPSPFVIGADLRPVLNRNLLDSAQLTATSPQTVVYKIKKGVRWSDGTPITAEDFTYLWRHLSGQVKDAQLAAAVGYDAISAVRSSDAGATVTVVFSRPFGEWRSLFARLLPAHFMRGKDWNTGLAAAAPPSAGPYTVAGNRAGQYLRFRRNPNWGGQRPRLDGLDLIYVKDTQAAVQALANGELDLAALDPGQSTMSQLKAVPFVRADLVASTDLQLMAFQFGRPRTGTPAVREAVATALDIPQLAVKTFGPGADAFLSANHVIARGAPGYTDNLPGGYGRGDAAGAARVLEAAGYVRGADGYFAEDGETLELRHTVASGSAIDTQLAVLAQAMLKPAGIKLAVATVPDSVYFDRVLIPGDYDTLSFQYPGSAHPVSWSQALYGCAGGYNFQRFCDKRVDALFDRAIATTDETRRLRLADGIDARLWDSLALMPLFTVPALVARSTRLTGFQAHPLSEWQLAGAGSWGLT</sequence>
<dbReference type="SUPFAM" id="SSF53850">
    <property type="entry name" value="Periplasmic binding protein-like II"/>
    <property type="match status" value="1"/>
</dbReference>
<proteinExistence type="predicted"/>
<comment type="caution">
    <text evidence="3">The sequence shown here is derived from an EMBL/GenBank/DDBJ whole genome shotgun (WGS) entry which is preliminary data.</text>
</comment>
<evidence type="ECO:0000259" key="2">
    <source>
        <dbReference type="Pfam" id="PF00496"/>
    </source>
</evidence>
<dbReference type="Proteomes" id="UP001612741">
    <property type="component" value="Unassembled WGS sequence"/>
</dbReference>
<accession>A0ABW7Z6C2</accession>
<keyword evidence="4" id="KW-1185">Reference proteome</keyword>
<feature type="signal peptide" evidence="1">
    <location>
        <begin position="1"/>
        <end position="19"/>
    </location>
</feature>
<dbReference type="PANTHER" id="PTHR30290:SF65">
    <property type="entry name" value="MONOACYL PHOSPHATIDYLINOSITOL TETRAMANNOSIDE-BINDING PROTEIN LPQW-RELATED"/>
    <property type="match status" value="1"/>
</dbReference>
<dbReference type="InterPro" id="IPR000914">
    <property type="entry name" value="SBP_5_dom"/>
</dbReference>
<dbReference type="RefSeq" id="WP_397089487.1">
    <property type="nucleotide sequence ID" value="NZ_JBITGY010000012.1"/>
</dbReference>
<dbReference type="PANTHER" id="PTHR30290">
    <property type="entry name" value="PERIPLASMIC BINDING COMPONENT OF ABC TRANSPORTER"/>
    <property type="match status" value="1"/>
</dbReference>
<organism evidence="3 4">
    <name type="scientific">Nonomuraea typhae</name>
    <dbReference type="NCBI Taxonomy" id="2603600"/>
    <lineage>
        <taxon>Bacteria</taxon>
        <taxon>Bacillati</taxon>
        <taxon>Actinomycetota</taxon>
        <taxon>Actinomycetes</taxon>
        <taxon>Streptosporangiales</taxon>
        <taxon>Streptosporangiaceae</taxon>
        <taxon>Nonomuraea</taxon>
    </lineage>
</organism>
<protein>
    <submittedName>
        <fullName evidence="3">ABC transporter family substrate-binding protein</fullName>
    </submittedName>
</protein>
<evidence type="ECO:0000313" key="3">
    <source>
        <dbReference type="EMBL" id="MFI6503730.1"/>
    </source>
</evidence>
<dbReference type="PIRSF" id="PIRSF002741">
    <property type="entry name" value="MppA"/>
    <property type="match status" value="1"/>
</dbReference>
<gene>
    <name evidence="3" type="ORF">ACIBG2_40540</name>
</gene>
<dbReference type="CDD" id="cd08501">
    <property type="entry name" value="PBP2_Lpqw"/>
    <property type="match status" value="1"/>
</dbReference>
<dbReference type="Gene3D" id="3.40.190.10">
    <property type="entry name" value="Periplasmic binding protein-like II"/>
    <property type="match status" value="1"/>
</dbReference>
<feature type="chain" id="PRO_5045420456" evidence="1">
    <location>
        <begin position="20"/>
        <end position="524"/>
    </location>
</feature>
<feature type="domain" description="Solute-binding protein family 5" evidence="2">
    <location>
        <begin position="82"/>
        <end position="441"/>
    </location>
</feature>
<dbReference type="Gene3D" id="3.10.105.10">
    <property type="entry name" value="Dipeptide-binding Protein, Domain 3"/>
    <property type="match status" value="1"/>
</dbReference>